<keyword evidence="2" id="KW-1185">Reference proteome</keyword>
<accession>A0ABD2BAB9</accession>
<reference evidence="1 2" key="1">
    <citation type="journal article" date="2024" name="Ann. Entomol. Soc. Am.">
        <title>Genomic analyses of the southern and eastern yellowjacket wasps (Hymenoptera: Vespidae) reveal evolutionary signatures of social life.</title>
        <authorList>
            <person name="Catto M.A."/>
            <person name="Caine P.B."/>
            <person name="Orr S.E."/>
            <person name="Hunt B.G."/>
            <person name="Goodisman M.A.D."/>
        </authorList>
    </citation>
    <scope>NUCLEOTIDE SEQUENCE [LARGE SCALE GENOMIC DNA]</scope>
    <source>
        <strain evidence="1">233</strain>
        <tissue evidence="1">Head and thorax</tissue>
    </source>
</reference>
<dbReference type="PANTHER" id="PTHR11008:SF39">
    <property type="entry name" value="CIRCADIAN CLOCK-CONTROLLED PROTEIN-LIKE PROTEIN"/>
    <property type="match status" value="1"/>
</dbReference>
<protein>
    <submittedName>
        <fullName evidence="1">Beta-carotene-binding protein</fullName>
    </submittedName>
</protein>
<dbReference type="Proteomes" id="UP001607302">
    <property type="component" value="Unassembled WGS sequence"/>
</dbReference>
<name>A0ABD2BAB9_VESSQ</name>
<proteinExistence type="predicted"/>
<dbReference type="SMART" id="SM00700">
    <property type="entry name" value="JHBP"/>
    <property type="match status" value="1"/>
</dbReference>
<dbReference type="Gene3D" id="3.15.10.30">
    <property type="entry name" value="Haemolymph juvenile hormone binding protein"/>
    <property type="match status" value="1"/>
</dbReference>
<dbReference type="InterPro" id="IPR038606">
    <property type="entry name" value="To_sf"/>
</dbReference>
<comment type="caution">
    <text evidence="1">The sequence shown here is derived from an EMBL/GenBank/DDBJ whole genome shotgun (WGS) entry which is preliminary data.</text>
</comment>
<evidence type="ECO:0000313" key="2">
    <source>
        <dbReference type="Proteomes" id="UP001607302"/>
    </source>
</evidence>
<dbReference type="AlphaFoldDB" id="A0ABD2BAB9"/>
<gene>
    <name evidence="1" type="ORF">V1478_005905</name>
</gene>
<organism evidence="1 2">
    <name type="scientific">Vespula squamosa</name>
    <name type="common">Southern yellow jacket</name>
    <name type="synonym">Wasp</name>
    <dbReference type="NCBI Taxonomy" id="30214"/>
    <lineage>
        <taxon>Eukaryota</taxon>
        <taxon>Metazoa</taxon>
        <taxon>Ecdysozoa</taxon>
        <taxon>Arthropoda</taxon>
        <taxon>Hexapoda</taxon>
        <taxon>Insecta</taxon>
        <taxon>Pterygota</taxon>
        <taxon>Neoptera</taxon>
        <taxon>Endopterygota</taxon>
        <taxon>Hymenoptera</taxon>
        <taxon>Apocrita</taxon>
        <taxon>Aculeata</taxon>
        <taxon>Vespoidea</taxon>
        <taxon>Vespidae</taxon>
        <taxon>Vespinae</taxon>
        <taxon>Vespula</taxon>
    </lineage>
</organism>
<dbReference type="Pfam" id="PF06585">
    <property type="entry name" value="JHBP"/>
    <property type="match status" value="1"/>
</dbReference>
<dbReference type="PANTHER" id="PTHR11008">
    <property type="entry name" value="PROTEIN TAKEOUT-LIKE PROTEIN"/>
    <property type="match status" value="1"/>
</dbReference>
<sequence>MAEIPSYIHICGRRNPKLDDCIIDSIEQFRDELLSGIPELDVPPLSPLILENVIFIDQPNIYIEAKKVIIQGLNTYKTLNLKTDLEKQQINTTIFYRHLFMKANYDVNTKILVTIADQGKLTADINNATAKVSLRYKLIEKDNKKYMYFFSMTTKLDFKDIALDIQPENISDTTITEAFKNVFGNNKKDIISVILPSLEKSISENVLKISNNVVKHFHYDELLPDKE</sequence>
<dbReference type="EMBL" id="JAUDFV010000130">
    <property type="protein sequence ID" value="KAL2729615.1"/>
    <property type="molecule type" value="Genomic_DNA"/>
</dbReference>
<dbReference type="InterPro" id="IPR010562">
    <property type="entry name" value="Haemolymph_juvenile_hormone-bd"/>
</dbReference>
<evidence type="ECO:0000313" key="1">
    <source>
        <dbReference type="EMBL" id="KAL2729615.1"/>
    </source>
</evidence>